<feature type="domain" description="WGR" evidence="1">
    <location>
        <begin position="1"/>
        <end position="78"/>
    </location>
</feature>
<evidence type="ECO:0000313" key="3">
    <source>
        <dbReference type="Proteomes" id="UP000712570"/>
    </source>
</evidence>
<dbReference type="Pfam" id="PF13569">
    <property type="entry name" value="DUF4132"/>
    <property type="match status" value="1"/>
</dbReference>
<dbReference type="PROSITE" id="PS51977">
    <property type="entry name" value="WGR"/>
    <property type="match status" value="1"/>
</dbReference>
<accession>A0ABX0KRT6</accession>
<dbReference type="PANTHER" id="PTHR30634:SF13">
    <property type="entry name" value="PROTEIN YEHF"/>
    <property type="match status" value="1"/>
</dbReference>
<dbReference type="SMART" id="SM00773">
    <property type="entry name" value="WGR"/>
    <property type="match status" value="1"/>
</dbReference>
<dbReference type="Pfam" id="PF05406">
    <property type="entry name" value="WGR"/>
    <property type="match status" value="1"/>
</dbReference>
<comment type="caution">
    <text evidence="2">The sequence shown here is derived from an EMBL/GenBank/DDBJ whole genome shotgun (WGS) entry which is preliminary data.</text>
</comment>
<proteinExistence type="predicted"/>
<organism evidence="2 3">
    <name type="scientific">Iodobacter violaceini</name>
    <dbReference type="NCBI Taxonomy" id="3044271"/>
    <lineage>
        <taxon>Bacteria</taxon>
        <taxon>Pseudomonadati</taxon>
        <taxon>Pseudomonadota</taxon>
        <taxon>Betaproteobacteria</taxon>
        <taxon>Neisseriales</taxon>
        <taxon>Chitinibacteraceae</taxon>
        <taxon>Iodobacter</taxon>
    </lineage>
</organism>
<dbReference type="Proteomes" id="UP000712570">
    <property type="component" value="Unassembled WGS sequence"/>
</dbReference>
<dbReference type="InterPro" id="IPR025406">
    <property type="entry name" value="DUF4132"/>
</dbReference>
<name>A0ABX0KRT6_9NEIS</name>
<dbReference type="InterPro" id="IPR036930">
    <property type="entry name" value="WGR_dom_sf"/>
</dbReference>
<dbReference type="EMBL" id="JAAOLX010000001">
    <property type="protein sequence ID" value="NHQ84747.1"/>
    <property type="molecule type" value="Genomic_DNA"/>
</dbReference>
<sequence>MKRFEYTEGQSSKFWEVEQDGLNLNICWGRIGSKGQTQTKEFASADKASAAQTKLIQEKISKGYSEVSSSETSSPIKNQPAAKAIEDVIITSAPLQQEQGAVPPWLEGELIALTSEMSKQAYPNRQHPGEPHSLNADASWQQFADSLKEKDTPRSKNIYQISETGTPFAAACNEALMRLNTGKRTGSFESDAVIFALACSTGGYYGTAGDSIAFTHYLLSGHGLAYAIKVLVEAEKINVHSDWDYQSRINTYTLSHEVEGCLSNSYSSFCDAELLFRTALAQADESSWQAAADYLQAMAPDLSPARRMLVALLLPERPDFANALALELAQTDVDLAMLATVVTSPEARKAVIKGTKSDWLACYAVFPSTVIRQHGIAAAELLERFIMHEATADMIARIGTPEALSALARVASQSKSNQVRFIDACKRWPLAAIATLTDLLASSSKENGLLAATLSMLIQSNPAALERVWSWLSSPALAVVNEQLARFAQPSETASEEELPGVLVNPPWLQKKKASVAALELDVLPLAPVEQWAAGEKEKILEQPKWYVERFNNARKNTETLAEELGFSRPGRGSNEQQIFAGIKQQAVSALTQNDAQALIQAWKNYKASRISWWCRTDSRYLTLLPEAMALQVWPVFAADDGYSAQFTMASFGLKGLDGLLVCVQQRPATEIGLALNFGWAALAPIIARAYLKLKTARNLAREWLLKYPEHAITGLLPAALGKSGEARDCASVALRLLAAQGHTELIHEVANRYQQAEVLSAVQAMLDEDPLDRFPAKIAKAPAFWQAQSLHRPVLVSNGKALPNSALEHLSTMLRFPSTEGIYPGISQVKAACQPQSLADFAWDGFNQWLFAAAPSKENWAFSALGLLGTDDTARKLTPLIRAWPGESQHARAVAGLDVLATIGSDVALMLLNGIAQKVKFKGLQDKAREKIAAIAEARELSTEELEDRLAPDLGLDEHGTLLLDFGPRQFRVGFDETLKPYVRDMDGARLPDLPKPKKTDDEQLAKDAVNTFKQLKKDVKTIASQQVQRLEIAMCQRRRWPVSVFVQFLATHPLVRHLVQRLVWGVYSTEGDGRFGGTLLGNFRVAEDGSYSTGDDDEFVLPEGEIRIGLPHALEMPAAESALFSQLFADYELLQPFPQLGRESHRFSANEAEQCKLLRWKDRVVATGKILGLTSRGWRRGDAQDAGGIWYYTKDIGQGRLLELTFDPGMIVGMLDEYPEQKLQELTICKEGGHWQRDNRENFATLDPITASELIRDMEALVS</sequence>
<dbReference type="SUPFAM" id="SSF142921">
    <property type="entry name" value="WGR domain-like"/>
    <property type="match status" value="1"/>
</dbReference>
<evidence type="ECO:0000313" key="2">
    <source>
        <dbReference type="EMBL" id="NHQ84747.1"/>
    </source>
</evidence>
<dbReference type="InterPro" id="IPR049809">
    <property type="entry name" value="YehF/YfeS-like_WGR"/>
</dbReference>
<reference evidence="2 3" key="1">
    <citation type="submission" date="2020-03" db="EMBL/GenBank/DDBJ databases">
        <title>Draft genome sequence of environmentally isolated violet-colored cultures.</title>
        <authorList>
            <person name="Wilson H.S."/>
        </authorList>
    </citation>
    <scope>NUCLEOTIDE SEQUENCE [LARGE SCALE GENOMIC DNA]</scope>
    <source>
        <strain evidence="2 3">HSC-16F04</strain>
    </source>
</reference>
<gene>
    <name evidence="2" type="ORF">HA050_01265</name>
</gene>
<keyword evidence="3" id="KW-1185">Reference proteome</keyword>
<dbReference type="PANTHER" id="PTHR30634">
    <property type="entry name" value="OUTER MEMBRANE LOLAB LIPOPROTEIN INSERTION APPARATUS"/>
    <property type="match status" value="1"/>
</dbReference>
<dbReference type="InterPro" id="IPR008893">
    <property type="entry name" value="WGR_domain"/>
</dbReference>
<protein>
    <submittedName>
        <fullName evidence="2">DUF4132 domain-containing protein</fullName>
    </submittedName>
</protein>
<dbReference type="Gene3D" id="2.20.140.10">
    <property type="entry name" value="WGR domain"/>
    <property type="match status" value="1"/>
</dbReference>
<dbReference type="RefSeq" id="WP_166821058.1">
    <property type="nucleotide sequence ID" value="NZ_JAAOLX010000001.1"/>
</dbReference>
<dbReference type="InterPro" id="IPR050458">
    <property type="entry name" value="LolB"/>
</dbReference>
<dbReference type="CDD" id="cd07996">
    <property type="entry name" value="WGR_MMR_like"/>
    <property type="match status" value="1"/>
</dbReference>
<evidence type="ECO:0000259" key="1">
    <source>
        <dbReference type="PROSITE" id="PS51977"/>
    </source>
</evidence>